<name>A0A091BNZ1_9GAMM</name>
<dbReference type="InterPro" id="IPR003798">
    <property type="entry name" value="DNA_recombination_RmuC"/>
</dbReference>
<dbReference type="eggNOG" id="COG1322">
    <property type="taxonomic scope" value="Bacteria"/>
</dbReference>
<keyword evidence="3 5" id="KW-0175">Coiled coil</keyword>
<sequence>MSASESTFLLLGLLAGLVLAGAASLWIARRRLDEARAAGRAEREPELARAASELQSAQGQAAELRARLGALEAEHRQLGELRATGEARAAALEARLQEQQQAAEQRYRDLESSRERLKAEFQALAAEILEDKSRRFGEANVQQLGQLLNPLREQIDGFRKVVTDSYEKENNSRVALQTRLDDLVRLNQTLGQEAQSLSRALSGDNRSQGYWGELKLERLLETAGLEKGRDYLTQESFKDGDGDRYRPDAVLRLPEDKSIVIDAKMVLLDYQRACEATDEAEREQAFVRHGLALRAHVKELGDKDYSRLEGLTSPDMVLMFVPVEAAFLEALRRDPQLYAYAFERKIILVGPSNLLASLRLVAQIWRTEHQNANAKAISSRAAVLYDKFVLFTEDLLKVGEALRRASDLHASAVSKLSQQRGNVVRQAEMLRELGVAPSKRMPAALRDLSDEGGDDGAGEAASGEGTDAAAGEGADDPVG</sequence>
<dbReference type="PANTHER" id="PTHR30563:SF0">
    <property type="entry name" value="DNA RECOMBINATION PROTEIN RMUC"/>
    <property type="match status" value="1"/>
</dbReference>
<dbReference type="GO" id="GO:0006310">
    <property type="term" value="P:DNA recombination"/>
    <property type="evidence" value="ECO:0007669"/>
    <property type="project" value="UniProtKB-KW"/>
</dbReference>
<dbReference type="AlphaFoldDB" id="A0A091BNZ1"/>
<accession>A0A091BNZ1</accession>
<evidence type="ECO:0000313" key="7">
    <source>
        <dbReference type="EMBL" id="KFN46055.1"/>
    </source>
</evidence>
<keyword evidence="8" id="KW-1185">Reference proteome</keyword>
<evidence type="ECO:0000256" key="5">
    <source>
        <dbReference type="SAM" id="Coils"/>
    </source>
</evidence>
<dbReference type="STRING" id="1384056.N787_11620"/>
<evidence type="ECO:0000256" key="3">
    <source>
        <dbReference type="ARBA" id="ARBA00023054"/>
    </source>
</evidence>
<keyword evidence="4" id="KW-0233">DNA recombination</keyword>
<comment type="caution">
    <text evidence="7">The sequence shown here is derived from an EMBL/GenBank/DDBJ whole genome shotgun (WGS) entry which is preliminary data.</text>
</comment>
<organism evidence="7 8">
    <name type="scientific">Arenimonas metalli CF5-1</name>
    <dbReference type="NCBI Taxonomy" id="1384056"/>
    <lineage>
        <taxon>Bacteria</taxon>
        <taxon>Pseudomonadati</taxon>
        <taxon>Pseudomonadota</taxon>
        <taxon>Gammaproteobacteria</taxon>
        <taxon>Lysobacterales</taxon>
        <taxon>Lysobacteraceae</taxon>
        <taxon>Arenimonas</taxon>
    </lineage>
</organism>
<comment type="similarity">
    <text evidence="2">Belongs to the RmuC family.</text>
</comment>
<feature type="coiled-coil region" evidence="5">
    <location>
        <begin position="47"/>
        <end position="134"/>
    </location>
</feature>
<dbReference type="EMBL" id="AVCK01000020">
    <property type="protein sequence ID" value="KFN46055.1"/>
    <property type="molecule type" value="Genomic_DNA"/>
</dbReference>
<evidence type="ECO:0008006" key="9">
    <source>
        <dbReference type="Google" id="ProtNLM"/>
    </source>
</evidence>
<protein>
    <recommendedName>
        <fullName evidence="9">DNA recombination protein RmuC</fullName>
    </recommendedName>
</protein>
<reference evidence="7 8" key="1">
    <citation type="submission" date="2013-09" db="EMBL/GenBank/DDBJ databases">
        <title>Genome sequencing of Arenimonas metalli.</title>
        <authorList>
            <person name="Chen F."/>
            <person name="Wang G."/>
        </authorList>
    </citation>
    <scope>NUCLEOTIDE SEQUENCE [LARGE SCALE GENOMIC DNA]</scope>
    <source>
        <strain evidence="7 8">CF5-1</strain>
    </source>
</reference>
<dbReference type="RefSeq" id="WP_052575281.1">
    <property type="nucleotide sequence ID" value="NZ_AVCK01000020.1"/>
</dbReference>
<evidence type="ECO:0000256" key="1">
    <source>
        <dbReference type="ARBA" id="ARBA00003416"/>
    </source>
</evidence>
<feature type="region of interest" description="Disordered" evidence="6">
    <location>
        <begin position="441"/>
        <end position="479"/>
    </location>
</feature>
<dbReference type="OrthoDB" id="9765111at2"/>
<evidence type="ECO:0000256" key="2">
    <source>
        <dbReference type="ARBA" id="ARBA00009840"/>
    </source>
</evidence>
<evidence type="ECO:0000256" key="6">
    <source>
        <dbReference type="SAM" id="MobiDB-lite"/>
    </source>
</evidence>
<dbReference type="PANTHER" id="PTHR30563">
    <property type="entry name" value="DNA RECOMBINATION PROTEIN RMUC"/>
    <property type="match status" value="1"/>
</dbReference>
<proteinExistence type="inferred from homology"/>
<evidence type="ECO:0000313" key="8">
    <source>
        <dbReference type="Proteomes" id="UP000029393"/>
    </source>
</evidence>
<dbReference type="Pfam" id="PF02646">
    <property type="entry name" value="RmuC"/>
    <property type="match status" value="1"/>
</dbReference>
<dbReference type="PATRIC" id="fig|1384056.3.peg.1538"/>
<dbReference type="Proteomes" id="UP000029393">
    <property type="component" value="Unassembled WGS sequence"/>
</dbReference>
<evidence type="ECO:0000256" key="4">
    <source>
        <dbReference type="ARBA" id="ARBA00023172"/>
    </source>
</evidence>
<gene>
    <name evidence="7" type="ORF">N787_11620</name>
</gene>
<feature type="compositionally biased region" description="Low complexity" evidence="6">
    <location>
        <begin position="458"/>
        <end position="472"/>
    </location>
</feature>
<comment type="function">
    <text evidence="1">Involved in DNA recombination.</text>
</comment>